<dbReference type="Proteomes" id="UP000824111">
    <property type="component" value="Unassembled WGS sequence"/>
</dbReference>
<dbReference type="InterPro" id="IPR031107">
    <property type="entry name" value="Small_HSP"/>
</dbReference>
<dbReference type="EMBL" id="DVND01000128">
    <property type="protein sequence ID" value="HIU48685.1"/>
    <property type="molecule type" value="Genomic_DNA"/>
</dbReference>
<evidence type="ECO:0000256" key="1">
    <source>
        <dbReference type="PROSITE-ProRule" id="PRU00285"/>
    </source>
</evidence>
<dbReference type="InterPro" id="IPR008978">
    <property type="entry name" value="HSP20-like_chaperone"/>
</dbReference>
<dbReference type="Gene3D" id="2.60.40.790">
    <property type="match status" value="1"/>
</dbReference>
<dbReference type="AlphaFoldDB" id="A0A9D1LV46"/>
<evidence type="ECO:0000256" key="2">
    <source>
        <dbReference type="RuleBase" id="RU003616"/>
    </source>
</evidence>
<accession>A0A9D1LV46</accession>
<comment type="similarity">
    <text evidence="1 2">Belongs to the small heat shock protein (HSP20) family.</text>
</comment>
<comment type="caution">
    <text evidence="4">The sequence shown here is derived from an EMBL/GenBank/DDBJ whole genome shotgun (WGS) entry which is preliminary data.</text>
</comment>
<name>A0A9D1LV46_9FIRM</name>
<proteinExistence type="inferred from homology"/>
<dbReference type="PROSITE" id="PS01031">
    <property type="entry name" value="SHSP"/>
    <property type="match status" value="1"/>
</dbReference>
<dbReference type="SUPFAM" id="SSF49764">
    <property type="entry name" value="HSP20-like chaperones"/>
    <property type="match status" value="1"/>
</dbReference>
<reference evidence="4" key="2">
    <citation type="journal article" date="2021" name="PeerJ">
        <title>Extensive microbial diversity within the chicken gut microbiome revealed by metagenomics and culture.</title>
        <authorList>
            <person name="Gilroy R."/>
            <person name="Ravi A."/>
            <person name="Getino M."/>
            <person name="Pursley I."/>
            <person name="Horton D.L."/>
            <person name="Alikhan N.F."/>
            <person name="Baker D."/>
            <person name="Gharbi K."/>
            <person name="Hall N."/>
            <person name="Watson M."/>
            <person name="Adriaenssens E.M."/>
            <person name="Foster-Nyarko E."/>
            <person name="Jarju S."/>
            <person name="Secka A."/>
            <person name="Antonio M."/>
            <person name="Oren A."/>
            <person name="Chaudhuri R.R."/>
            <person name="La Ragione R."/>
            <person name="Hildebrand F."/>
            <person name="Pallen M.J."/>
        </authorList>
    </citation>
    <scope>NUCLEOTIDE SEQUENCE</scope>
    <source>
        <strain evidence="4">ChiSjej4B22-9803</strain>
    </source>
</reference>
<dbReference type="InterPro" id="IPR002068">
    <property type="entry name" value="A-crystallin/Hsp20_dom"/>
</dbReference>
<feature type="domain" description="SHSP" evidence="3">
    <location>
        <begin position="27"/>
        <end position="140"/>
    </location>
</feature>
<protein>
    <submittedName>
        <fullName evidence="4">Hsp20/alpha crystallin family protein</fullName>
    </submittedName>
</protein>
<sequence>MFDLIPFGRRDRDLYRYFDDFDKHFFGNAEKMFAGFRTDIMDKGDHYILQAELPGFAKEDIHIDIDGDYLTISAQHDEVVDDKKDSYIRKERHYGSFSRSFNIADVKADEISAKYRHGVLELNMPKTAKEASKTRKIDIE</sequence>
<dbReference type="PANTHER" id="PTHR11527">
    <property type="entry name" value="HEAT-SHOCK PROTEIN 20 FAMILY MEMBER"/>
    <property type="match status" value="1"/>
</dbReference>
<evidence type="ECO:0000313" key="5">
    <source>
        <dbReference type="Proteomes" id="UP000824111"/>
    </source>
</evidence>
<dbReference type="CDD" id="cd06471">
    <property type="entry name" value="ACD_LpsHSP_like"/>
    <property type="match status" value="1"/>
</dbReference>
<gene>
    <name evidence="4" type="ORF">IAB04_04930</name>
</gene>
<evidence type="ECO:0000259" key="3">
    <source>
        <dbReference type="PROSITE" id="PS01031"/>
    </source>
</evidence>
<reference evidence="4" key="1">
    <citation type="submission" date="2020-10" db="EMBL/GenBank/DDBJ databases">
        <authorList>
            <person name="Gilroy R."/>
        </authorList>
    </citation>
    <scope>NUCLEOTIDE SEQUENCE</scope>
    <source>
        <strain evidence="4">ChiSjej4B22-9803</strain>
    </source>
</reference>
<organism evidence="4 5">
    <name type="scientific">Candidatus Avimonoglobus intestinipullorum</name>
    <dbReference type="NCBI Taxonomy" id="2840699"/>
    <lineage>
        <taxon>Bacteria</taxon>
        <taxon>Bacillati</taxon>
        <taxon>Bacillota</taxon>
        <taxon>Clostridia</taxon>
        <taxon>Eubacteriales</taxon>
        <taxon>Candidatus Avimonoglobus</taxon>
    </lineage>
</organism>
<evidence type="ECO:0000313" key="4">
    <source>
        <dbReference type="EMBL" id="HIU48685.1"/>
    </source>
</evidence>
<dbReference type="Pfam" id="PF00011">
    <property type="entry name" value="HSP20"/>
    <property type="match status" value="1"/>
</dbReference>